<proteinExistence type="predicted"/>
<dbReference type="Gene3D" id="3.40.50.200">
    <property type="entry name" value="Peptidase S8/S53 domain"/>
    <property type="match status" value="1"/>
</dbReference>
<organism evidence="3 4">
    <name type="scientific">Phormidium pseudopriestleyi FRX01</name>
    <dbReference type="NCBI Taxonomy" id="1759528"/>
    <lineage>
        <taxon>Bacteria</taxon>
        <taxon>Bacillati</taxon>
        <taxon>Cyanobacteriota</taxon>
        <taxon>Cyanophyceae</taxon>
        <taxon>Oscillatoriophycideae</taxon>
        <taxon>Oscillatoriales</taxon>
        <taxon>Oscillatoriaceae</taxon>
        <taxon>Phormidium</taxon>
    </lineage>
</organism>
<name>A0ABS3FRP2_9CYAN</name>
<sequence length="826" mass="93218">MAKKSRDFPHLYVEGTGTSEPYKSSGRGSAKLPPERDRYAHAQFLEEAIGRALEKAQLQLKSRDAQIPTEPPGFYLEFQIKAEENEALKSLENRSKKIELVAVSQLTEPAGMVKATVFVPKSASDFFLKKIQEYRDKNTDKNKPKNQPFIARLEGVDIGTVQSLFTDEPSLFPQNEREVWWEVWLRKDRKEAFNSLTANLNLRTKPDYLSFPEHDIVLALCNLEAMAQVIKHSDAVAELRIAKDTPSFFLEMKGREQDEWVQDLANRVVNSGKQAVSICLLDSGVMQRHPLLTPGLNPPDMHTVNDNWGVNDSATWKGHGTAMAGLCLYAESLMDFLATSDPVKLLHRLESVKILPNSGTNDPDLYGAITGQGVSLPEIQDPDRRRVFCMAVTSDTQSNNRGTPTSWSAAVDQLCFNDGEFRRLIIISAGNIREDINGEDYLNINDIEPIENPGQAWNALIVGAYTEKVNIIDAKYAGWTPLAPGGELCPRSRTSVSWDGHWPIRPDVVFEGGNMAWDGQNPAESINDLGLLTTHYRPNFRMLDHISDTSSATAFASYMAARIMSEYPDFYPETVRGLIVHSAEWTSAMQAHFIATSSKRERGNFLRRYGYGVPDLDRAIKSANNDLTLIIEDKIQPFHVQKSQVTMKEMKIHKLPLPKEILEELGEATIELKITLSYFIEPNPGERGWAYRHRYPSHGFRFQVKDSLETDEMFRERINLAAREKEEDLSGNRQSDNNKWFLGPHARDFGSIHSDIWQGTAVELAAKDAIDVYPVGGWWKEKKYLNRYNAIAYYSLLVSIRVPGVEVDIYTPISNLVSLTVPLDSF</sequence>
<keyword evidence="4" id="KW-1185">Reference proteome</keyword>
<dbReference type="SUPFAM" id="SSF52743">
    <property type="entry name" value="Subtilisin-like"/>
    <property type="match status" value="1"/>
</dbReference>
<feature type="region of interest" description="Disordered" evidence="1">
    <location>
        <begin position="1"/>
        <end position="34"/>
    </location>
</feature>
<dbReference type="InterPro" id="IPR034074">
    <property type="entry name" value="Y4bN_pept_dom"/>
</dbReference>
<evidence type="ECO:0000259" key="2">
    <source>
        <dbReference type="Pfam" id="PF00082"/>
    </source>
</evidence>
<comment type="caution">
    <text evidence="3">The sequence shown here is derived from an EMBL/GenBank/DDBJ whole genome shotgun (WGS) entry which is preliminary data.</text>
</comment>
<dbReference type="InterPro" id="IPR000209">
    <property type="entry name" value="Peptidase_S8/S53_dom"/>
</dbReference>
<protein>
    <submittedName>
        <fullName evidence="3">S8 family peptidase</fullName>
    </submittedName>
</protein>
<feature type="domain" description="Peptidase S8/S53" evidence="2">
    <location>
        <begin position="274"/>
        <end position="612"/>
    </location>
</feature>
<evidence type="ECO:0000313" key="3">
    <source>
        <dbReference type="EMBL" id="MBO0349286.1"/>
    </source>
</evidence>
<accession>A0ABS3FRP2</accession>
<evidence type="ECO:0000313" key="4">
    <source>
        <dbReference type="Proteomes" id="UP000664844"/>
    </source>
</evidence>
<dbReference type="RefSeq" id="WP_207087817.1">
    <property type="nucleotide sequence ID" value="NZ_JAFLQW010000249.1"/>
</dbReference>
<gene>
    <name evidence="3" type="ORF">J0895_09240</name>
</gene>
<dbReference type="CDD" id="cd04847">
    <property type="entry name" value="Peptidases_S8_Subtilisin_like_2"/>
    <property type="match status" value="1"/>
</dbReference>
<evidence type="ECO:0000256" key="1">
    <source>
        <dbReference type="SAM" id="MobiDB-lite"/>
    </source>
</evidence>
<dbReference type="EMBL" id="JAFLQW010000249">
    <property type="protein sequence ID" value="MBO0349286.1"/>
    <property type="molecule type" value="Genomic_DNA"/>
</dbReference>
<dbReference type="Proteomes" id="UP000664844">
    <property type="component" value="Unassembled WGS sequence"/>
</dbReference>
<reference evidence="3 4" key="1">
    <citation type="submission" date="2021-03" db="EMBL/GenBank/DDBJ databases">
        <title>Metabolic Capacity of the Antarctic Cyanobacterium Phormidium pseudopriestleyi that Sustains Oxygenic Photosynthesis in the Presence of Hydrogen Sulfide.</title>
        <authorList>
            <person name="Lumian J.E."/>
            <person name="Jungblut A.D."/>
            <person name="Dillon M.L."/>
            <person name="Hawes I."/>
            <person name="Doran P.T."/>
            <person name="Mackey T.J."/>
            <person name="Dick G.J."/>
            <person name="Grettenberger C.L."/>
            <person name="Sumner D.Y."/>
        </authorList>
    </citation>
    <scope>NUCLEOTIDE SEQUENCE [LARGE SCALE GENOMIC DNA]</scope>
    <source>
        <strain evidence="3 4">FRX01</strain>
    </source>
</reference>
<dbReference type="Pfam" id="PF00082">
    <property type="entry name" value="Peptidase_S8"/>
    <property type="match status" value="1"/>
</dbReference>
<dbReference type="InterPro" id="IPR036852">
    <property type="entry name" value="Peptidase_S8/S53_dom_sf"/>
</dbReference>